<protein>
    <submittedName>
        <fullName evidence="1">Uncharacterized protein</fullName>
    </submittedName>
</protein>
<sequence>MSSAVHKSPLITVMGKANCLQGVPGSLTVLANSQDVPEHLRASQGIPGHPRAAPQITCSLGISQSIPGQHYQLPHSLGICQRITGLSEHARDPQDSQRFPGFPGIKTFFPDVRRWYCVTNGEEVGAIEGWDETKVLTCGYPKNCQHKCSNRQAAVQCFLDHARSKLHTVMPNSGRVVNIPGVVNMEQLRQWVRAQNELRR</sequence>
<keyword evidence="2" id="KW-1185">Reference proteome</keyword>
<name>A0A4Y7T208_COPMI</name>
<evidence type="ECO:0000313" key="1">
    <source>
        <dbReference type="EMBL" id="TEB28031.1"/>
    </source>
</evidence>
<dbReference type="Proteomes" id="UP000298030">
    <property type="component" value="Unassembled WGS sequence"/>
</dbReference>
<dbReference type="EMBL" id="QPFP01000035">
    <property type="protein sequence ID" value="TEB28031.1"/>
    <property type="molecule type" value="Genomic_DNA"/>
</dbReference>
<evidence type="ECO:0000313" key="2">
    <source>
        <dbReference type="Proteomes" id="UP000298030"/>
    </source>
</evidence>
<dbReference type="AlphaFoldDB" id="A0A4Y7T208"/>
<organism evidence="1 2">
    <name type="scientific">Coprinellus micaceus</name>
    <name type="common">Glistening ink-cap mushroom</name>
    <name type="synonym">Coprinus micaceus</name>
    <dbReference type="NCBI Taxonomy" id="71717"/>
    <lineage>
        <taxon>Eukaryota</taxon>
        <taxon>Fungi</taxon>
        <taxon>Dikarya</taxon>
        <taxon>Basidiomycota</taxon>
        <taxon>Agaricomycotina</taxon>
        <taxon>Agaricomycetes</taxon>
        <taxon>Agaricomycetidae</taxon>
        <taxon>Agaricales</taxon>
        <taxon>Agaricineae</taxon>
        <taxon>Psathyrellaceae</taxon>
        <taxon>Coprinellus</taxon>
    </lineage>
</organism>
<accession>A0A4Y7T208</accession>
<gene>
    <name evidence="1" type="ORF">FA13DRAFT_1712082</name>
</gene>
<proteinExistence type="predicted"/>
<reference evidence="1 2" key="1">
    <citation type="journal article" date="2019" name="Nat. Ecol. Evol.">
        <title>Megaphylogeny resolves global patterns of mushroom evolution.</title>
        <authorList>
            <person name="Varga T."/>
            <person name="Krizsan K."/>
            <person name="Foldi C."/>
            <person name="Dima B."/>
            <person name="Sanchez-Garcia M."/>
            <person name="Sanchez-Ramirez S."/>
            <person name="Szollosi G.J."/>
            <person name="Szarkandi J.G."/>
            <person name="Papp V."/>
            <person name="Albert L."/>
            <person name="Andreopoulos W."/>
            <person name="Angelini C."/>
            <person name="Antonin V."/>
            <person name="Barry K.W."/>
            <person name="Bougher N.L."/>
            <person name="Buchanan P."/>
            <person name="Buyck B."/>
            <person name="Bense V."/>
            <person name="Catcheside P."/>
            <person name="Chovatia M."/>
            <person name="Cooper J."/>
            <person name="Damon W."/>
            <person name="Desjardin D."/>
            <person name="Finy P."/>
            <person name="Geml J."/>
            <person name="Haridas S."/>
            <person name="Hughes K."/>
            <person name="Justo A."/>
            <person name="Karasinski D."/>
            <person name="Kautmanova I."/>
            <person name="Kiss B."/>
            <person name="Kocsube S."/>
            <person name="Kotiranta H."/>
            <person name="LaButti K.M."/>
            <person name="Lechner B.E."/>
            <person name="Liimatainen K."/>
            <person name="Lipzen A."/>
            <person name="Lukacs Z."/>
            <person name="Mihaltcheva S."/>
            <person name="Morgado L.N."/>
            <person name="Niskanen T."/>
            <person name="Noordeloos M.E."/>
            <person name="Ohm R.A."/>
            <person name="Ortiz-Santana B."/>
            <person name="Ovrebo C."/>
            <person name="Racz N."/>
            <person name="Riley R."/>
            <person name="Savchenko A."/>
            <person name="Shiryaev A."/>
            <person name="Soop K."/>
            <person name="Spirin V."/>
            <person name="Szebenyi C."/>
            <person name="Tomsovsky M."/>
            <person name="Tulloss R.E."/>
            <person name="Uehling J."/>
            <person name="Grigoriev I.V."/>
            <person name="Vagvolgyi C."/>
            <person name="Papp T."/>
            <person name="Martin F.M."/>
            <person name="Miettinen O."/>
            <person name="Hibbett D.S."/>
            <person name="Nagy L.G."/>
        </authorList>
    </citation>
    <scope>NUCLEOTIDE SEQUENCE [LARGE SCALE GENOMIC DNA]</scope>
    <source>
        <strain evidence="1 2">FP101781</strain>
    </source>
</reference>
<comment type="caution">
    <text evidence="1">The sequence shown here is derived from an EMBL/GenBank/DDBJ whole genome shotgun (WGS) entry which is preliminary data.</text>
</comment>